<dbReference type="AlphaFoldDB" id="A0A0F5JXD8"/>
<proteinExistence type="predicted"/>
<organism evidence="2 3">
    <name type="scientific">Robbsia andropogonis</name>
    <dbReference type="NCBI Taxonomy" id="28092"/>
    <lineage>
        <taxon>Bacteria</taxon>
        <taxon>Pseudomonadati</taxon>
        <taxon>Pseudomonadota</taxon>
        <taxon>Betaproteobacteria</taxon>
        <taxon>Burkholderiales</taxon>
        <taxon>Burkholderiaceae</taxon>
        <taxon>Robbsia</taxon>
    </lineage>
</organism>
<sequence length="220" mass="22273">MEVVAVVGVAWLAGRPPSRAFATRISLPIANMIPFAYRRKRAIVLSVVGPTRPATRGAAPRAVLQARPAFVTLTWFHATAAVIVVAALLPQRSHARADGSVMTTSVQVSLKIQQSCQIDSADASGAIAASGAASTTSASTGASGVAVVANPPTSGNTTLVASSKSASSGTGQGADAAPKVSCQFDEPYGIVTTTSADPTARAAVAPDGTTPLARFWTVLF</sequence>
<comment type="caution">
    <text evidence="2">The sequence shown here is derived from an EMBL/GenBank/DDBJ whole genome shotgun (WGS) entry which is preliminary data.</text>
</comment>
<protein>
    <submittedName>
        <fullName evidence="2">Uncharacterized protein</fullName>
    </submittedName>
</protein>
<dbReference type="PATRIC" id="fig|28092.6.peg.4010"/>
<evidence type="ECO:0000256" key="1">
    <source>
        <dbReference type="SAM" id="MobiDB-lite"/>
    </source>
</evidence>
<evidence type="ECO:0000313" key="2">
    <source>
        <dbReference type="EMBL" id="KKB62503.1"/>
    </source>
</evidence>
<evidence type="ECO:0000313" key="3">
    <source>
        <dbReference type="Proteomes" id="UP000033618"/>
    </source>
</evidence>
<name>A0A0F5JXD8_9BURK</name>
<dbReference type="EMBL" id="LAQU01000019">
    <property type="protein sequence ID" value="KKB62503.1"/>
    <property type="molecule type" value="Genomic_DNA"/>
</dbReference>
<reference evidence="2 3" key="1">
    <citation type="submission" date="2015-03" db="EMBL/GenBank/DDBJ databases">
        <title>Draft Genome Sequence of Burkholderia andropogonis type strain ICMP2807, isolated from Sorghum bicolor.</title>
        <authorList>
            <person name="Lopes-Santos L."/>
            <person name="Castro D.B."/>
            <person name="Ottoboni L.M."/>
            <person name="Park D."/>
            <person name="Weirc B.S."/>
            <person name="Destefano S.A."/>
        </authorList>
    </citation>
    <scope>NUCLEOTIDE SEQUENCE [LARGE SCALE GENOMIC DNA]</scope>
    <source>
        <strain evidence="2 3">ICMP2807</strain>
    </source>
</reference>
<feature type="region of interest" description="Disordered" evidence="1">
    <location>
        <begin position="157"/>
        <end position="178"/>
    </location>
</feature>
<feature type="compositionally biased region" description="Polar residues" evidence="1">
    <location>
        <begin position="157"/>
        <end position="169"/>
    </location>
</feature>
<dbReference type="Proteomes" id="UP000033618">
    <property type="component" value="Unassembled WGS sequence"/>
</dbReference>
<keyword evidence="3" id="KW-1185">Reference proteome</keyword>
<dbReference type="RefSeq" id="WP_024902347.1">
    <property type="nucleotide sequence ID" value="NZ_CADFGU010000001.1"/>
</dbReference>
<gene>
    <name evidence="2" type="ORF">WM40_17025</name>
</gene>
<accession>A0A0F5JXD8</accession>